<dbReference type="Gene3D" id="3.40.50.1820">
    <property type="entry name" value="alpha/beta hydrolase"/>
    <property type="match status" value="1"/>
</dbReference>
<feature type="domain" description="Serine aminopeptidase S33" evidence="2">
    <location>
        <begin position="25"/>
        <end position="247"/>
    </location>
</feature>
<evidence type="ECO:0000256" key="1">
    <source>
        <dbReference type="ARBA" id="ARBA00022801"/>
    </source>
</evidence>
<name>A0A7C2N7J9_ARCFL</name>
<dbReference type="EMBL" id="DSCQ01000078">
    <property type="protein sequence ID" value="HET21657.1"/>
    <property type="molecule type" value="Genomic_DNA"/>
</dbReference>
<keyword evidence="1 3" id="KW-0378">Hydrolase</keyword>
<dbReference type="PANTHER" id="PTHR43798:SF31">
    <property type="entry name" value="AB HYDROLASE SUPERFAMILY PROTEIN YCLE"/>
    <property type="match status" value="1"/>
</dbReference>
<protein>
    <submittedName>
        <fullName evidence="3">Alpha/beta hydrolase</fullName>
    </submittedName>
</protein>
<comment type="caution">
    <text evidence="3">The sequence shown here is derived from an EMBL/GenBank/DDBJ whole genome shotgun (WGS) entry which is preliminary data.</text>
</comment>
<dbReference type="SUPFAM" id="SSF53474">
    <property type="entry name" value="alpha/beta-Hydrolases"/>
    <property type="match status" value="1"/>
</dbReference>
<dbReference type="InterPro" id="IPR029058">
    <property type="entry name" value="AB_hydrolase_fold"/>
</dbReference>
<dbReference type="InterPro" id="IPR000073">
    <property type="entry name" value="AB_hydrolase_1"/>
</dbReference>
<evidence type="ECO:0000259" key="2">
    <source>
        <dbReference type="Pfam" id="PF12146"/>
    </source>
</evidence>
<dbReference type="InterPro" id="IPR050266">
    <property type="entry name" value="AB_hydrolase_sf"/>
</dbReference>
<dbReference type="GO" id="GO:0016787">
    <property type="term" value="F:hydrolase activity"/>
    <property type="evidence" value="ECO:0007669"/>
    <property type="project" value="UniProtKB-KW"/>
</dbReference>
<sequence>MVPYVNGNGGVKVYYEVEEGAEPPLVFVHGWTANMNWWKEQRNYFAGKYKMVFLDNRGHGKSDKPLESEHYRFENFVSDLDLVVKEAGLSKFVLIGHSFGTMISMKYCSENPENVLGLVLIGGGAKIRSLHKLGYPVARLIATLSYRKSAEYVTGLAVGRKAKEVRKWILEQVMTHTPLHSAMNTYRTLTTIDLKEIAKRIEKPTLIIAGKEDALLPVSKSEELKRLIKNSKLVVVEDAGHCVILEKPEEVSKSIEEFVSRL</sequence>
<dbReference type="GO" id="GO:0016020">
    <property type="term" value="C:membrane"/>
    <property type="evidence" value="ECO:0007669"/>
    <property type="project" value="TreeGrafter"/>
</dbReference>
<dbReference type="InterPro" id="IPR022742">
    <property type="entry name" value="Hydrolase_4"/>
</dbReference>
<reference evidence="3" key="1">
    <citation type="journal article" date="2020" name="mSystems">
        <title>Genome- and Community-Level Interaction Insights into Carbon Utilization and Element Cycling Functions of Hydrothermarchaeota in Hydrothermal Sediment.</title>
        <authorList>
            <person name="Zhou Z."/>
            <person name="Liu Y."/>
            <person name="Xu W."/>
            <person name="Pan J."/>
            <person name="Luo Z.H."/>
            <person name="Li M."/>
        </authorList>
    </citation>
    <scope>NUCLEOTIDE SEQUENCE [LARGE SCALE GENOMIC DNA]</scope>
    <source>
        <strain evidence="3">SpSt-12</strain>
    </source>
</reference>
<gene>
    <name evidence="3" type="ORF">ENN70_06265</name>
</gene>
<evidence type="ECO:0000313" key="3">
    <source>
        <dbReference type="EMBL" id="HET21657.1"/>
    </source>
</evidence>
<accession>A0A7C2N7J9</accession>
<organism evidence="3">
    <name type="scientific">Archaeoglobus fulgidus</name>
    <dbReference type="NCBI Taxonomy" id="2234"/>
    <lineage>
        <taxon>Archaea</taxon>
        <taxon>Methanobacteriati</taxon>
        <taxon>Methanobacteriota</taxon>
        <taxon>Archaeoglobi</taxon>
        <taxon>Archaeoglobales</taxon>
        <taxon>Archaeoglobaceae</taxon>
        <taxon>Archaeoglobus</taxon>
    </lineage>
</organism>
<dbReference type="AlphaFoldDB" id="A0A7C2N7J9"/>
<dbReference type="PRINTS" id="PR00111">
    <property type="entry name" value="ABHYDROLASE"/>
</dbReference>
<dbReference type="Pfam" id="PF12146">
    <property type="entry name" value="Hydrolase_4"/>
    <property type="match status" value="1"/>
</dbReference>
<dbReference type="PANTHER" id="PTHR43798">
    <property type="entry name" value="MONOACYLGLYCEROL LIPASE"/>
    <property type="match status" value="1"/>
</dbReference>
<proteinExistence type="predicted"/>